<keyword evidence="4 6" id="KW-0472">Membrane</keyword>
<evidence type="ECO:0000313" key="7">
    <source>
        <dbReference type="EMBL" id="MBB6562268.1"/>
    </source>
</evidence>
<keyword evidence="8" id="KW-1185">Reference proteome</keyword>
<feature type="compositionally biased region" description="Low complexity" evidence="5">
    <location>
        <begin position="291"/>
        <end position="304"/>
    </location>
</feature>
<sequence>MGLLLDSFWRAAAYCMRPRVILLSLLPLLLMALLAFGLGYFYWDAAVQSMHSLLESSPMLKNFWSWLEGWGLGRVVGVLAPMMVILTATPVLVVVSLLLVAVLMTPALVTLVAERRFPELVRKKGGSFFASLAWSVGSTAMALVALAVSVPLWLVPPLVLVLPPLIWGWLTYRVMAFDALAEHASKEERKRLFERHRASLLGIGIITGYLGAAPSIVWASGVLFVAAFAVLVPLAIWIYMLVFAFSSLWFTHFCLAALQELREDDVRATMPVPSRLPLDTLAPAPAIEDTAPPAASLAAPGALPTDPRTP</sequence>
<proteinExistence type="predicted"/>
<dbReference type="InterPro" id="IPR059112">
    <property type="entry name" value="CysZ/EI24"/>
</dbReference>
<evidence type="ECO:0000256" key="5">
    <source>
        <dbReference type="SAM" id="MobiDB-lite"/>
    </source>
</evidence>
<dbReference type="EMBL" id="JACHLK010000012">
    <property type="protein sequence ID" value="MBB6562268.1"/>
    <property type="molecule type" value="Genomic_DNA"/>
</dbReference>
<keyword evidence="3 6" id="KW-1133">Transmembrane helix</keyword>
<comment type="caution">
    <text evidence="7">The sequence shown here is derived from an EMBL/GenBank/DDBJ whole genome shotgun (WGS) entry which is preliminary data.</text>
</comment>
<evidence type="ECO:0000256" key="4">
    <source>
        <dbReference type="ARBA" id="ARBA00023136"/>
    </source>
</evidence>
<feature type="transmembrane region" description="Helical" evidence="6">
    <location>
        <begin position="91"/>
        <end position="113"/>
    </location>
</feature>
<gene>
    <name evidence="7" type="ORF">HNP48_004978</name>
</gene>
<reference evidence="7 8" key="1">
    <citation type="submission" date="2020-08" db="EMBL/GenBank/DDBJ databases">
        <title>Functional genomics of gut bacteria from endangered species of beetles.</title>
        <authorList>
            <person name="Carlos-Shanley C."/>
        </authorList>
    </citation>
    <scope>NUCLEOTIDE SEQUENCE [LARGE SCALE GENOMIC DNA]</scope>
    <source>
        <strain evidence="7 8">S00198</strain>
    </source>
</reference>
<keyword evidence="2 6" id="KW-0812">Transmembrane</keyword>
<evidence type="ECO:0000313" key="8">
    <source>
        <dbReference type="Proteomes" id="UP000575083"/>
    </source>
</evidence>
<name>A0A7X0PHZ0_9BURK</name>
<dbReference type="Proteomes" id="UP000575083">
    <property type="component" value="Unassembled WGS sequence"/>
</dbReference>
<protein>
    <recommendedName>
        <fullName evidence="9">Etoposide-induced protein 2.4 (EI24)</fullName>
    </recommendedName>
</protein>
<evidence type="ECO:0008006" key="9">
    <source>
        <dbReference type="Google" id="ProtNLM"/>
    </source>
</evidence>
<dbReference type="Pfam" id="PF07264">
    <property type="entry name" value="EI24"/>
    <property type="match status" value="1"/>
</dbReference>
<evidence type="ECO:0000256" key="3">
    <source>
        <dbReference type="ARBA" id="ARBA00022989"/>
    </source>
</evidence>
<organism evidence="7 8">
    <name type="scientific">Acidovorax soli</name>
    <dbReference type="NCBI Taxonomy" id="592050"/>
    <lineage>
        <taxon>Bacteria</taxon>
        <taxon>Pseudomonadati</taxon>
        <taxon>Pseudomonadota</taxon>
        <taxon>Betaproteobacteria</taxon>
        <taxon>Burkholderiales</taxon>
        <taxon>Comamonadaceae</taxon>
        <taxon>Acidovorax</taxon>
    </lineage>
</organism>
<accession>A0A7X0PHZ0</accession>
<evidence type="ECO:0000256" key="1">
    <source>
        <dbReference type="ARBA" id="ARBA00004141"/>
    </source>
</evidence>
<comment type="subcellular location">
    <subcellularLocation>
        <location evidence="1">Membrane</location>
        <topology evidence="1">Multi-pass membrane protein</topology>
    </subcellularLocation>
</comment>
<feature type="transmembrane region" description="Helical" evidence="6">
    <location>
        <begin position="20"/>
        <end position="43"/>
    </location>
</feature>
<feature type="transmembrane region" description="Helical" evidence="6">
    <location>
        <begin position="160"/>
        <end position="180"/>
    </location>
</feature>
<evidence type="ECO:0000256" key="2">
    <source>
        <dbReference type="ARBA" id="ARBA00022692"/>
    </source>
</evidence>
<feature type="transmembrane region" description="Helical" evidence="6">
    <location>
        <begin position="200"/>
        <end position="230"/>
    </location>
</feature>
<dbReference type="AlphaFoldDB" id="A0A7X0PHZ0"/>
<feature type="transmembrane region" description="Helical" evidence="6">
    <location>
        <begin position="125"/>
        <end position="154"/>
    </location>
</feature>
<evidence type="ECO:0000256" key="6">
    <source>
        <dbReference type="SAM" id="Phobius"/>
    </source>
</evidence>
<feature type="region of interest" description="Disordered" evidence="5">
    <location>
        <begin position="285"/>
        <end position="310"/>
    </location>
</feature>